<feature type="compositionally biased region" description="Low complexity" evidence="1">
    <location>
        <begin position="66"/>
        <end position="80"/>
    </location>
</feature>
<feature type="compositionally biased region" description="Polar residues" evidence="1">
    <location>
        <begin position="351"/>
        <end position="373"/>
    </location>
</feature>
<feature type="compositionally biased region" description="Basic and acidic residues" evidence="1">
    <location>
        <begin position="1"/>
        <end position="13"/>
    </location>
</feature>
<feature type="compositionally biased region" description="Polar residues" evidence="1">
    <location>
        <begin position="386"/>
        <end position="403"/>
    </location>
</feature>
<dbReference type="AlphaFoldDB" id="A0AAV0BC10"/>
<feature type="region of interest" description="Disordered" evidence="1">
    <location>
        <begin position="65"/>
        <end position="133"/>
    </location>
</feature>
<protein>
    <recommendedName>
        <fullName evidence="4">PH domain-containing protein</fullName>
    </recommendedName>
</protein>
<organism evidence="2 3">
    <name type="scientific">Phakopsora pachyrhizi</name>
    <name type="common">Asian soybean rust disease fungus</name>
    <dbReference type="NCBI Taxonomy" id="170000"/>
    <lineage>
        <taxon>Eukaryota</taxon>
        <taxon>Fungi</taxon>
        <taxon>Dikarya</taxon>
        <taxon>Basidiomycota</taxon>
        <taxon>Pucciniomycotina</taxon>
        <taxon>Pucciniomycetes</taxon>
        <taxon>Pucciniales</taxon>
        <taxon>Phakopsoraceae</taxon>
        <taxon>Phakopsora</taxon>
    </lineage>
</organism>
<feature type="region of interest" description="Disordered" evidence="1">
    <location>
        <begin position="351"/>
        <end position="475"/>
    </location>
</feature>
<feature type="compositionally biased region" description="Low complexity" evidence="1">
    <location>
        <begin position="32"/>
        <end position="49"/>
    </location>
</feature>
<name>A0AAV0BC10_PHAPC</name>
<gene>
    <name evidence="2" type="ORF">PPACK8108_LOCUS17443</name>
</gene>
<feature type="region of interest" description="Disordered" evidence="1">
    <location>
        <begin position="30"/>
        <end position="51"/>
    </location>
</feature>
<feature type="region of interest" description="Disordered" evidence="1">
    <location>
        <begin position="523"/>
        <end position="560"/>
    </location>
</feature>
<reference evidence="2" key="1">
    <citation type="submission" date="2022-06" db="EMBL/GenBank/DDBJ databases">
        <authorList>
            <consortium name="SYNGENTA / RWTH Aachen University"/>
        </authorList>
    </citation>
    <scope>NUCLEOTIDE SEQUENCE</scope>
</reference>
<evidence type="ECO:0008006" key="4">
    <source>
        <dbReference type="Google" id="ProtNLM"/>
    </source>
</evidence>
<evidence type="ECO:0000313" key="3">
    <source>
        <dbReference type="Proteomes" id="UP001153365"/>
    </source>
</evidence>
<feature type="compositionally biased region" description="Polar residues" evidence="1">
    <location>
        <begin position="418"/>
        <end position="433"/>
    </location>
</feature>
<evidence type="ECO:0000313" key="2">
    <source>
        <dbReference type="EMBL" id="CAH7683742.1"/>
    </source>
</evidence>
<comment type="caution">
    <text evidence="2">The sequence shown here is derived from an EMBL/GenBank/DDBJ whole genome shotgun (WGS) entry which is preliminary data.</text>
</comment>
<evidence type="ECO:0000256" key="1">
    <source>
        <dbReference type="SAM" id="MobiDB-lite"/>
    </source>
</evidence>
<feature type="compositionally biased region" description="Low complexity" evidence="1">
    <location>
        <begin position="88"/>
        <end position="118"/>
    </location>
</feature>
<accession>A0AAV0BC10</accession>
<feature type="compositionally biased region" description="Low complexity" evidence="1">
    <location>
        <begin position="523"/>
        <end position="538"/>
    </location>
</feature>
<keyword evidence="3" id="KW-1185">Reference proteome</keyword>
<proteinExistence type="predicted"/>
<feature type="region of interest" description="Disordered" evidence="1">
    <location>
        <begin position="1"/>
        <end position="20"/>
    </location>
</feature>
<dbReference type="EMBL" id="CALTRL010004887">
    <property type="protein sequence ID" value="CAH7683742.1"/>
    <property type="molecule type" value="Genomic_DNA"/>
</dbReference>
<sequence length="605" mass="65639">MTRSAKESKDENPLKSPPKALLNNKFWLSLHPSSTSASPSNSSPNSRASYWHSIVPPENRQLMLNHSLSPTTPLPTSHPSIRTDKIPSALGSNATATTASSDVSSTPHPLTPSTSHGHQAGDETGQLKSPNAVDSQASYAINQSIISAQRSPRTGISPTEATTTKLAVNAQNSSNSSALLPSHTVDRLYTTQPSTRRQMLTPTFLPLLRSSDPERKGPKASWVVEKFYSDVLALDHIVKSKHSKSQKKTLAQPPDHALFKDHAPSKAVLEQYLESLCSAQLKEKGDCGGTKLGFLGITGAQIGRQQQQRMHKEKEGKVDHILCAETDEERDAWVEALTCYVSGCFVSAEGTMSTSKSSNQTPTGITSSPASNGRSRRQMSLDGFNCSETSLFNPQHQSSTSQDMRGETKTKIQDSGMPKSNSSNQATVSTKSDLQAPLSKAAIAKEQALPMRRSTSKEHPLKQELSNVAPETRDQFSRAKSSFANHRDNLNHQKLLEYWGNQLGNPANNGPTTLCPMQARLLQQAQSSPQQDQTTSDAKSALNSSIDCPHTPDPQRPNILGPMNGAPITGGYRLKPVEEKRAKFRSAFWGFGGRNAGSGELIFWA</sequence>
<dbReference type="Proteomes" id="UP001153365">
    <property type="component" value="Unassembled WGS sequence"/>
</dbReference>